<dbReference type="GO" id="GO:0140662">
    <property type="term" value="F:ATP-dependent protein folding chaperone"/>
    <property type="evidence" value="ECO:0007669"/>
    <property type="project" value="InterPro"/>
</dbReference>
<evidence type="ECO:0000256" key="1">
    <source>
        <dbReference type="ARBA" id="ARBA00022741"/>
    </source>
</evidence>
<comment type="similarity">
    <text evidence="3">Belongs to the heat shock protein 70 family.</text>
</comment>
<gene>
    <name evidence="4" type="ORF">PAC_19492</name>
</gene>
<dbReference type="Proteomes" id="UP000184330">
    <property type="component" value="Unassembled WGS sequence"/>
</dbReference>
<dbReference type="AlphaFoldDB" id="A0A1L7XWZ8"/>
<evidence type="ECO:0000313" key="4">
    <source>
        <dbReference type="EMBL" id="CZR69592.1"/>
    </source>
</evidence>
<keyword evidence="5" id="KW-1185">Reference proteome</keyword>
<dbReference type="PRINTS" id="PR00301">
    <property type="entry name" value="HEATSHOCK70"/>
</dbReference>
<dbReference type="STRING" id="576137.A0A1L7XWZ8"/>
<dbReference type="Gene3D" id="3.30.420.40">
    <property type="match status" value="2"/>
</dbReference>
<evidence type="ECO:0000313" key="5">
    <source>
        <dbReference type="Proteomes" id="UP000184330"/>
    </source>
</evidence>
<evidence type="ECO:0000256" key="3">
    <source>
        <dbReference type="RuleBase" id="RU003322"/>
    </source>
</evidence>
<dbReference type="InterPro" id="IPR029047">
    <property type="entry name" value="HSP70_peptide-bd_sf"/>
</dbReference>
<dbReference type="Pfam" id="PF00012">
    <property type="entry name" value="HSP70"/>
    <property type="match status" value="1"/>
</dbReference>
<sequence>MSQYSKAVDDFAIGIDLGSSKTSVGIFRNGRVEMIPDEGENAIPSCVAFTDHTVLVGQAARSQAISNPRDTIADPVRWLGWSLKDIDLQRKLALLPFDIVSARTEALIKVRYRKQDICLRPLEIVAVILAHVKRIAENYLQGKVSGAVITFSSGMSLSQREMVKAAASVANLQLWAMLSDSTACIIAHEYITSSIGSQKDRTVMAINVGSARTDITLAGIDGDYIDERAVADHTDDLGGDFFVRRVVNHIAKATPRLAALNTFDNPRVLRQLQAACKTAMHDLSFRTSTTIHLNSFLGGRDLDVPISRGDFEEICSDLPKLLLDRVQRALADADLDKSRIDEVILAGGASRIPMVQVAVSDFFNGKPFSKLSNVDEAATYGASVFASLFSLKPEARLDRMKCLLLLDVYPHSLSVAAEGNGVVERVVVRNTVVPLRKSHLLSNVENNQKWFTFALYEGERRRPKDNQLVGTISLPITPAPKDQTSVIIEIHVNGRHGETLKVTAQERGSRIPYEMKFIWAQQTSEEEISRMIESARRFEHDLLEQECIKARNALEKYVQGAREFIEHIDRHPSYRPAKALLQSTTTWIKETDAETRQYQAQLENMRAFFGKLLDLGDDM</sequence>
<dbReference type="PANTHER" id="PTHR19375">
    <property type="entry name" value="HEAT SHOCK PROTEIN 70KDA"/>
    <property type="match status" value="1"/>
</dbReference>
<protein>
    <submittedName>
        <fullName evidence="4">Uncharacterized protein</fullName>
    </submittedName>
</protein>
<dbReference type="InterPro" id="IPR043129">
    <property type="entry name" value="ATPase_NBD"/>
</dbReference>
<dbReference type="Gene3D" id="3.30.30.30">
    <property type="match status" value="1"/>
</dbReference>
<reference evidence="4 5" key="1">
    <citation type="submission" date="2016-03" db="EMBL/GenBank/DDBJ databases">
        <authorList>
            <person name="Ploux O."/>
        </authorList>
    </citation>
    <scope>NUCLEOTIDE SEQUENCE [LARGE SCALE GENOMIC DNA]</scope>
    <source>
        <strain evidence="4 5">UAMH 11012</strain>
    </source>
</reference>
<dbReference type="Gene3D" id="2.60.34.10">
    <property type="entry name" value="Substrate Binding Domain Of DNAk, Chain A, domain 1"/>
    <property type="match status" value="1"/>
</dbReference>
<evidence type="ECO:0000256" key="2">
    <source>
        <dbReference type="ARBA" id="ARBA00022840"/>
    </source>
</evidence>
<accession>A0A1L7XWZ8</accession>
<dbReference type="Gene3D" id="3.90.640.10">
    <property type="entry name" value="Actin, Chain A, domain 4"/>
    <property type="match status" value="1"/>
</dbReference>
<dbReference type="EMBL" id="FJOG01000074">
    <property type="protein sequence ID" value="CZR69592.1"/>
    <property type="molecule type" value="Genomic_DNA"/>
</dbReference>
<keyword evidence="2 3" id="KW-0067">ATP-binding</keyword>
<dbReference type="OrthoDB" id="3550367at2759"/>
<name>A0A1L7XWZ8_9HELO</name>
<dbReference type="InterPro" id="IPR013126">
    <property type="entry name" value="Hsp_70_fam"/>
</dbReference>
<keyword evidence="1 3" id="KW-0547">Nucleotide-binding</keyword>
<proteinExistence type="inferred from homology"/>
<organism evidence="4 5">
    <name type="scientific">Phialocephala subalpina</name>
    <dbReference type="NCBI Taxonomy" id="576137"/>
    <lineage>
        <taxon>Eukaryota</taxon>
        <taxon>Fungi</taxon>
        <taxon>Dikarya</taxon>
        <taxon>Ascomycota</taxon>
        <taxon>Pezizomycotina</taxon>
        <taxon>Leotiomycetes</taxon>
        <taxon>Helotiales</taxon>
        <taxon>Mollisiaceae</taxon>
        <taxon>Phialocephala</taxon>
        <taxon>Phialocephala fortinii species complex</taxon>
    </lineage>
</organism>
<dbReference type="SUPFAM" id="SSF100920">
    <property type="entry name" value="Heat shock protein 70kD (HSP70), peptide-binding domain"/>
    <property type="match status" value="1"/>
</dbReference>
<dbReference type="GO" id="GO:0005524">
    <property type="term" value="F:ATP binding"/>
    <property type="evidence" value="ECO:0007669"/>
    <property type="project" value="UniProtKB-KW"/>
</dbReference>
<dbReference type="SUPFAM" id="SSF53067">
    <property type="entry name" value="Actin-like ATPase domain"/>
    <property type="match status" value="2"/>
</dbReference>